<protein>
    <submittedName>
        <fullName evidence="2">Putative head tail connector protein</fullName>
    </submittedName>
</protein>
<accession>A0A6H1ZR68</accession>
<evidence type="ECO:0000256" key="1">
    <source>
        <dbReference type="SAM" id="MobiDB-lite"/>
    </source>
</evidence>
<dbReference type="EMBL" id="MT141459">
    <property type="protein sequence ID" value="QJA62001.1"/>
    <property type="molecule type" value="Genomic_DNA"/>
</dbReference>
<feature type="region of interest" description="Disordered" evidence="1">
    <location>
        <begin position="662"/>
        <end position="681"/>
    </location>
</feature>
<evidence type="ECO:0000313" key="4">
    <source>
        <dbReference type="EMBL" id="QJH98729.1"/>
    </source>
</evidence>
<sequence>MAKNEAKVKEKKPKTTEEIYTKIYGMIEEAKSNSSTWAEKANDFYNLRMRNKKPKNFPFPGCSNLRLPTIETYLRKAKSSLLALFTNVKPRMMVIPQGGQDLQNANNVEKFLDWIVDVKIKLLNKLIITTDTMLQHGVGIMKVIWRMEENQYKEKIDIKDLSVEEVTALFDPNIPDEALLQFAIKKFNVDTSETVMAENIENITKAIAELRNGETKVEVSLKDEIYNCADVVPCDPTYVYVPTDGGIDIQDLAWIAHEYFERYDCLKYKAENDVIDKSALEDVDYFAGLDLQDEKNVNFTKDMREGIERINNPSNMVRVIDMYCYYDLDGDKVNEKCHFLLAPDFSVILKKQRLENDSQKFPFVRFATEIMDNRWFSARGYPEHLEDMSKEIDAQHNQKLDSQTIRNAPIFTFRSGIVNPKLVKFIPGQGIPVPGTTPLNDAIQIMNNNNPGIEFSYEREELMLKTTIQEYLGQMDYSVQSMINKRQPRTLGEVQMQSQAANMVFSLDAAMYAQSLTEVFTQILELCQQYMPERIYTLVVGQDGVQPLNISRDEIQGKYHIYCRGNDINSNPQLRAQKAFARVQVLLNPQTMQIGVVTPMNAFEVLKNYLQSDGELAWQAMITPPQPPPPPAPPIKLAMDDLEDGEKAQVLQRMGIQPDIRGRQLKSQSITQEKSVEQESKKVDNLTKIVDAIGGLDESEEGEIGGNEELGG</sequence>
<dbReference type="Pfam" id="PF23899">
    <property type="entry name" value="SU10_portal"/>
    <property type="match status" value="1"/>
</dbReference>
<name>A0A6H1ZR68_9ZZZZ</name>
<dbReference type="InterPro" id="IPR056909">
    <property type="entry name" value="SU10_portal"/>
</dbReference>
<evidence type="ECO:0000313" key="2">
    <source>
        <dbReference type="EMBL" id="QJA49700.1"/>
    </source>
</evidence>
<reference evidence="2" key="1">
    <citation type="submission" date="2020-03" db="EMBL/GenBank/DDBJ databases">
        <title>The deep terrestrial virosphere.</title>
        <authorList>
            <person name="Holmfeldt K."/>
            <person name="Nilsson E."/>
            <person name="Simone D."/>
            <person name="Lopez-Fernandez M."/>
            <person name="Wu X."/>
            <person name="de Brujin I."/>
            <person name="Lundin D."/>
            <person name="Andersson A."/>
            <person name="Bertilsson S."/>
            <person name="Dopson M."/>
        </authorList>
    </citation>
    <scope>NUCLEOTIDE SEQUENCE</scope>
    <source>
        <strain evidence="3">MM415B00842</strain>
        <strain evidence="2">TM448A01435</strain>
        <strain evidence="4">TM448B01390</strain>
    </source>
</reference>
<dbReference type="AlphaFoldDB" id="A0A6H1ZR68"/>
<dbReference type="EMBL" id="MT144750">
    <property type="protein sequence ID" value="QJH98729.1"/>
    <property type="molecule type" value="Genomic_DNA"/>
</dbReference>
<gene>
    <name evidence="3" type="ORF">MM415B00842_0022</name>
    <name evidence="2" type="ORF">TM448A01435_0002</name>
    <name evidence="4" type="ORF">TM448B01390_0009</name>
</gene>
<organism evidence="2">
    <name type="scientific">viral metagenome</name>
    <dbReference type="NCBI Taxonomy" id="1070528"/>
    <lineage>
        <taxon>unclassified sequences</taxon>
        <taxon>metagenomes</taxon>
        <taxon>organismal metagenomes</taxon>
    </lineage>
</organism>
<dbReference type="EMBL" id="MT144150">
    <property type="protein sequence ID" value="QJA49700.1"/>
    <property type="molecule type" value="Genomic_DNA"/>
</dbReference>
<proteinExistence type="predicted"/>
<evidence type="ECO:0000313" key="3">
    <source>
        <dbReference type="EMBL" id="QJA62001.1"/>
    </source>
</evidence>